<keyword evidence="4" id="KW-1185">Reference proteome</keyword>
<feature type="region of interest" description="Disordered" evidence="1">
    <location>
        <begin position="307"/>
        <end position="328"/>
    </location>
</feature>
<reference evidence="3 4" key="1">
    <citation type="journal article" date="2008" name="Nature">
        <title>The genome of Laccaria bicolor provides insights into mycorrhizal symbiosis.</title>
        <authorList>
            <person name="Martin F."/>
            <person name="Aerts A."/>
            <person name="Ahren D."/>
            <person name="Brun A."/>
            <person name="Danchin E.G.J."/>
            <person name="Duchaussoy F."/>
            <person name="Gibon J."/>
            <person name="Kohler A."/>
            <person name="Lindquist E."/>
            <person name="Pereda V."/>
            <person name="Salamov A."/>
            <person name="Shapiro H.J."/>
            <person name="Wuyts J."/>
            <person name="Blaudez D."/>
            <person name="Buee M."/>
            <person name="Brokstein P."/>
            <person name="Canbaeck B."/>
            <person name="Cohen D."/>
            <person name="Courty P.E."/>
            <person name="Coutinho P.M."/>
            <person name="Delaruelle C."/>
            <person name="Detter J.C."/>
            <person name="Deveau A."/>
            <person name="DiFazio S."/>
            <person name="Duplessis S."/>
            <person name="Fraissinet-Tachet L."/>
            <person name="Lucic E."/>
            <person name="Frey-Klett P."/>
            <person name="Fourrey C."/>
            <person name="Feussner I."/>
            <person name="Gay G."/>
            <person name="Grimwood J."/>
            <person name="Hoegger P.J."/>
            <person name="Jain P."/>
            <person name="Kilaru S."/>
            <person name="Labbe J."/>
            <person name="Lin Y.C."/>
            <person name="Legue V."/>
            <person name="Le Tacon F."/>
            <person name="Marmeisse R."/>
            <person name="Melayah D."/>
            <person name="Montanini B."/>
            <person name="Muratet M."/>
            <person name="Nehls U."/>
            <person name="Niculita-Hirzel H."/>
            <person name="Oudot-Le Secq M.P."/>
            <person name="Peter M."/>
            <person name="Quesneville H."/>
            <person name="Rajashekar B."/>
            <person name="Reich M."/>
            <person name="Rouhier N."/>
            <person name="Schmutz J."/>
            <person name="Yin T."/>
            <person name="Chalot M."/>
            <person name="Henrissat B."/>
            <person name="Kuees U."/>
            <person name="Lucas S."/>
            <person name="Van de Peer Y."/>
            <person name="Podila G.K."/>
            <person name="Polle A."/>
            <person name="Pukkila P.J."/>
            <person name="Richardson P.M."/>
            <person name="Rouze P."/>
            <person name="Sanders I.R."/>
            <person name="Stajich J.E."/>
            <person name="Tunlid A."/>
            <person name="Tuskan G."/>
            <person name="Grigoriev I.V."/>
        </authorList>
    </citation>
    <scope>NUCLEOTIDE SEQUENCE [LARGE SCALE GENOMIC DNA]</scope>
    <source>
        <strain evidence="4">S238N-H82 / ATCC MYA-4686</strain>
    </source>
</reference>
<dbReference type="KEGG" id="lbc:LACBIDRAFT_300659"/>
<dbReference type="GeneID" id="6068921"/>
<dbReference type="AlphaFoldDB" id="B0CPU0"/>
<organism evidence="4">
    <name type="scientific">Laccaria bicolor (strain S238N-H82 / ATCC MYA-4686)</name>
    <name type="common">Bicoloured deceiver</name>
    <name type="synonym">Laccaria laccata var. bicolor</name>
    <dbReference type="NCBI Taxonomy" id="486041"/>
    <lineage>
        <taxon>Eukaryota</taxon>
        <taxon>Fungi</taxon>
        <taxon>Dikarya</taxon>
        <taxon>Basidiomycota</taxon>
        <taxon>Agaricomycotina</taxon>
        <taxon>Agaricomycetes</taxon>
        <taxon>Agaricomycetidae</taxon>
        <taxon>Agaricales</taxon>
        <taxon>Agaricineae</taxon>
        <taxon>Hydnangiaceae</taxon>
        <taxon>Laccaria</taxon>
    </lineage>
</organism>
<dbReference type="STRING" id="486041.B0CPU0"/>
<evidence type="ECO:0000256" key="1">
    <source>
        <dbReference type="SAM" id="MobiDB-lite"/>
    </source>
</evidence>
<evidence type="ECO:0000313" key="4">
    <source>
        <dbReference type="Proteomes" id="UP000001194"/>
    </source>
</evidence>
<feature type="compositionally biased region" description="Basic and acidic residues" evidence="1">
    <location>
        <begin position="307"/>
        <end position="320"/>
    </location>
</feature>
<dbReference type="InterPro" id="IPR010482">
    <property type="entry name" value="TECPR1-like_DysF"/>
</dbReference>
<gene>
    <name evidence="3" type="ORF">LACBIDRAFT_300659</name>
</gene>
<feature type="domain" description="TECPR1-like DysF" evidence="2">
    <location>
        <begin position="66"/>
        <end position="198"/>
    </location>
</feature>
<dbReference type="Pfam" id="PF06398">
    <property type="entry name" value="Pex24p"/>
    <property type="match status" value="1"/>
</dbReference>
<dbReference type="GO" id="GO:0007031">
    <property type="term" value="P:peroxisome organization"/>
    <property type="evidence" value="ECO:0007669"/>
    <property type="project" value="UniProtKB-ARBA"/>
</dbReference>
<protein>
    <submittedName>
        <fullName evidence="3">Predicted protein</fullName>
    </submittedName>
</protein>
<proteinExistence type="predicted"/>
<dbReference type="InParanoid" id="B0CPU0"/>
<dbReference type="HOGENOM" id="CLU_025584_0_0_1"/>
<accession>B0CPU0</accession>
<name>B0CPU0_LACBS</name>
<dbReference type="OrthoDB" id="72441at2759"/>
<dbReference type="EMBL" id="DS547091">
    <property type="protein sequence ID" value="EDR14988.1"/>
    <property type="molecule type" value="Genomic_DNA"/>
</dbReference>
<dbReference type="RefSeq" id="XP_001873196.1">
    <property type="nucleotide sequence ID" value="XM_001873161.1"/>
</dbReference>
<dbReference type="GO" id="GO:0005778">
    <property type="term" value="C:peroxisomal membrane"/>
    <property type="evidence" value="ECO:0007669"/>
    <property type="project" value="UniProtKB-ARBA"/>
</dbReference>
<evidence type="ECO:0000259" key="2">
    <source>
        <dbReference type="Pfam" id="PF06398"/>
    </source>
</evidence>
<evidence type="ECO:0000313" key="3">
    <source>
        <dbReference type="EMBL" id="EDR14988.1"/>
    </source>
</evidence>
<sequence length="424" mass="48403">MTSLSPPPPTLIQDDPSAADLARKRFAPRARFLSLPSLRSPPSKPSLKPSTETTTLEIDSTNIDTPINLDNSALINDDYSKDLYQWAVIYENQRGMTLFSTPYYSKLSLLPTDPSPFTLPDNSYKRSEQPPVSFEEYPLPDGNWHWVSRCWMIDMRSDSGEVQHDGFEYNWMFRKHNWRAQVGFVSAGGWVRRRRWVRLMLRPGRKVIGCTDGISVPSSSNVKSGYLRQGQSTPSLFPPSVLTSITDVVDDWSEMDPSDVWIGDDPDANWQRCHKLMKKFGRDGRKLELWRLWFGFYHPEHKHKFLETDEKGKRRDKQWTEDEGPLPSEALASDALSRESVTIAPREAVIPVLRKYGQTLLHSFTYPESRVQFLKVLANADLLLELNATFGVDSTNIEFWSYASSLEVVAKSPVKDMAVADCSM</sequence>
<dbReference type="Proteomes" id="UP000001194">
    <property type="component" value="Unassembled WGS sequence"/>
</dbReference>